<keyword evidence="4 10" id="KW-0808">Transferase</keyword>
<evidence type="ECO:0000313" key="11">
    <source>
        <dbReference type="Proteomes" id="UP000198752"/>
    </source>
</evidence>
<accession>A0A1I2RVJ2</accession>
<dbReference type="Proteomes" id="UP000198752">
    <property type="component" value="Unassembled WGS sequence"/>
</dbReference>
<evidence type="ECO:0000256" key="1">
    <source>
        <dbReference type="ARBA" id="ARBA00004651"/>
    </source>
</evidence>
<feature type="transmembrane region" description="Helical" evidence="9">
    <location>
        <begin position="182"/>
        <end position="203"/>
    </location>
</feature>
<evidence type="ECO:0000256" key="6">
    <source>
        <dbReference type="ARBA" id="ARBA00022989"/>
    </source>
</evidence>
<keyword evidence="11" id="KW-1185">Reference proteome</keyword>
<dbReference type="AlphaFoldDB" id="A0A1I2RVJ2"/>
<proteinExistence type="predicted"/>
<dbReference type="EMBL" id="FOOY01000010">
    <property type="protein sequence ID" value="SFG44705.1"/>
    <property type="molecule type" value="Genomic_DNA"/>
</dbReference>
<evidence type="ECO:0000256" key="8">
    <source>
        <dbReference type="SAM" id="MobiDB-lite"/>
    </source>
</evidence>
<dbReference type="GO" id="GO:0016763">
    <property type="term" value="F:pentosyltransferase activity"/>
    <property type="evidence" value="ECO:0007669"/>
    <property type="project" value="TreeGrafter"/>
</dbReference>
<dbReference type="OrthoDB" id="9776737at2"/>
<feature type="transmembrane region" description="Helical" evidence="9">
    <location>
        <begin position="9"/>
        <end position="29"/>
    </location>
</feature>
<organism evidence="10 11">
    <name type="scientific">Sporolactobacillus nakayamae</name>
    <dbReference type="NCBI Taxonomy" id="269670"/>
    <lineage>
        <taxon>Bacteria</taxon>
        <taxon>Bacillati</taxon>
        <taxon>Bacillota</taxon>
        <taxon>Bacilli</taxon>
        <taxon>Bacillales</taxon>
        <taxon>Sporolactobacillaceae</taxon>
        <taxon>Sporolactobacillus</taxon>
    </lineage>
</organism>
<dbReference type="STRING" id="269670.SAMN02982927_01763"/>
<dbReference type="GO" id="GO:0005886">
    <property type="term" value="C:plasma membrane"/>
    <property type="evidence" value="ECO:0007669"/>
    <property type="project" value="UniProtKB-SubCell"/>
</dbReference>
<feature type="transmembrane region" description="Helical" evidence="9">
    <location>
        <begin position="150"/>
        <end position="170"/>
    </location>
</feature>
<feature type="transmembrane region" description="Helical" evidence="9">
    <location>
        <begin position="512"/>
        <end position="531"/>
    </location>
</feature>
<keyword evidence="3 10" id="KW-0328">Glycosyltransferase</keyword>
<name>A0A1I2RVJ2_9BACL</name>
<evidence type="ECO:0000256" key="5">
    <source>
        <dbReference type="ARBA" id="ARBA00022692"/>
    </source>
</evidence>
<dbReference type="Pfam" id="PF26314">
    <property type="entry name" value="MptA_B_family"/>
    <property type="match status" value="1"/>
</dbReference>
<gene>
    <name evidence="10" type="ORF">SAMN02982927_01763</name>
</gene>
<keyword evidence="2" id="KW-1003">Cell membrane</keyword>
<feature type="transmembrane region" description="Helical" evidence="9">
    <location>
        <begin position="285"/>
        <end position="303"/>
    </location>
</feature>
<reference evidence="11" key="1">
    <citation type="submission" date="2016-10" db="EMBL/GenBank/DDBJ databases">
        <authorList>
            <person name="Varghese N."/>
            <person name="Submissions S."/>
        </authorList>
    </citation>
    <scope>NUCLEOTIDE SEQUENCE [LARGE SCALE GENOMIC DNA]</scope>
    <source>
        <strain evidence="11">ATCC 700379</strain>
    </source>
</reference>
<dbReference type="PANTHER" id="PTHR33908">
    <property type="entry name" value="MANNOSYLTRANSFERASE YKCB-RELATED"/>
    <property type="match status" value="1"/>
</dbReference>
<feature type="transmembrane region" description="Helical" evidence="9">
    <location>
        <begin position="467"/>
        <end position="484"/>
    </location>
</feature>
<sequence>MIKGLNKRLIASLFLVMIIAIGVALFSIVSSLTTSQATQSGQGVVKQNAAPGSNQISAKKPGSQQKSDSTNHPIANQNKADSTRATNAPPTSQQQKGTTSSHGPPTHNAQDGQSAKNGANSQAGPSASGKGAPMMGQQSGSQSSGLIKNLVIGFSILFFVGFLVLTLFLWKRKIRVRKKTMKLLMLTLSVIGLCTRLAIAPWVSGHMDLTLFQNWAQSASSGFLHFYQNSSADYPPLYVYVLYLIGKAVTLPGLSSGYTLLLKLPSIIADVLTAWLIYRLAKKKGHESLGLLAAAFYVFNPAVWMDSVIWGQVDSFFTLIIVLALTRLIDRRYFLSTALFAAAVMMKPQGIIFLPVLAYVFIMDRKIGKGFLALGWYALVTALIALPFSFYANGGVLWLVQLMKRTISEYPYASVNAFNVYSLLGGNYQSDSASLFLFSYHTWGLIAISLVSLASLWLMLHARSIRSAAIAGLMQIAGVFTFASGMHERYLYPAIALALLSWLLTEDRRFGILAAGYSLTIFMNIVCVYYLSGNLMAPYSWPLVVTSIMNILLFIVLIWTAFGKETTQWLAVKDSLRMSWHNDAIQGTRADEHGH</sequence>
<feature type="compositionally biased region" description="Polar residues" evidence="8">
    <location>
        <begin position="50"/>
        <end position="125"/>
    </location>
</feature>
<evidence type="ECO:0000256" key="4">
    <source>
        <dbReference type="ARBA" id="ARBA00022679"/>
    </source>
</evidence>
<evidence type="ECO:0000256" key="9">
    <source>
        <dbReference type="SAM" id="Phobius"/>
    </source>
</evidence>
<feature type="region of interest" description="Disordered" evidence="8">
    <location>
        <begin position="37"/>
        <end position="140"/>
    </location>
</feature>
<keyword evidence="6 9" id="KW-1133">Transmembrane helix</keyword>
<evidence type="ECO:0000256" key="7">
    <source>
        <dbReference type="ARBA" id="ARBA00023136"/>
    </source>
</evidence>
<feature type="transmembrane region" description="Helical" evidence="9">
    <location>
        <begin position="543"/>
        <end position="562"/>
    </location>
</feature>
<protein>
    <submittedName>
        <fullName evidence="10">Dolichyl-phosphate-mannose-protein mannosyltransferase</fullName>
    </submittedName>
</protein>
<feature type="transmembrane region" description="Helical" evidence="9">
    <location>
        <begin position="338"/>
        <end position="362"/>
    </location>
</feature>
<feature type="transmembrane region" description="Helical" evidence="9">
    <location>
        <begin position="440"/>
        <end position="460"/>
    </location>
</feature>
<comment type="subcellular location">
    <subcellularLocation>
        <location evidence="1">Cell membrane</location>
        <topology evidence="1">Multi-pass membrane protein</topology>
    </subcellularLocation>
</comment>
<evidence type="ECO:0000256" key="2">
    <source>
        <dbReference type="ARBA" id="ARBA00022475"/>
    </source>
</evidence>
<keyword evidence="7 9" id="KW-0472">Membrane</keyword>
<keyword evidence="5 9" id="KW-0812">Transmembrane</keyword>
<dbReference type="GO" id="GO:0009103">
    <property type="term" value="P:lipopolysaccharide biosynthetic process"/>
    <property type="evidence" value="ECO:0007669"/>
    <property type="project" value="UniProtKB-ARBA"/>
</dbReference>
<dbReference type="PANTHER" id="PTHR33908:SF11">
    <property type="entry name" value="MEMBRANE PROTEIN"/>
    <property type="match status" value="1"/>
</dbReference>
<feature type="transmembrane region" description="Helical" evidence="9">
    <location>
        <begin position="374"/>
        <end position="398"/>
    </location>
</feature>
<evidence type="ECO:0000313" key="10">
    <source>
        <dbReference type="EMBL" id="SFG44705.1"/>
    </source>
</evidence>
<evidence type="ECO:0000256" key="3">
    <source>
        <dbReference type="ARBA" id="ARBA00022676"/>
    </source>
</evidence>
<dbReference type="RefSeq" id="WP_093672074.1">
    <property type="nucleotide sequence ID" value="NZ_FOOY01000010.1"/>
</dbReference>
<dbReference type="InterPro" id="IPR050297">
    <property type="entry name" value="LipidA_mod_glycosyltrf_83"/>
</dbReference>